<evidence type="ECO:0000256" key="1">
    <source>
        <dbReference type="ARBA" id="ARBA00010641"/>
    </source>
</evidence>
<dbReference type="SUPFAM" id="SSF88659">
    <property type="entry name" value="Sigma3 and sigma4 domains of RNA polymerase sigma factors"/>
    <property type="match status" value="1"/>
</dbReference>
<dbReference type="OrthoDB" id="9782703at2"/>
<dbReference type="InterPro" id="IPR013249">
    <property type="entry name" value="RNA_pol_sigma70_r4_t2"/>
</dbReference>
<dbReference type="Proteomes" id="UP000245624">
    <property type="component" value="Unassembled WGS sequence"/>
</dbReference>
<dbReference type="InterPro" id="IPR007627">
    <property type="entry name" value="RNA_pol_sigma70_r2"/>
</dbReference>
<dbReference type="Pfam" id="PF08281">
    <property type="entry name" value="Sigma70_r4_2"/>
    <property type="match status" value="1"/>
</dbReference>
<evidence type="ECO:0000256" key="4">
    <source>
        <dbReference type="ARBA" id="ARBA00023163"/>
    </source>
</evidence>
<dbReference type="PANTHER" id="PTHR43133">
    <property type="entry name" value="RNA POLYMERASE ECF-TYPE SIGMA FACTO"/>
    <property type="match status" value="1"/>
</dbReference>
<accession>A0A317L1F4</accession>
<dbReference type="GO" id="GO:0006352">
    <property type="term" value="P:DNA-templated transcription initiation"/>
    <property type="evidence" value="ECO:0007669"/>
    <property type="project" value="InterPro"/>
</dbReference>
<dbReference type="Gene3D" id="1.10.1740.10">
    <property type="match status" value="1"/>
</dbReference>
<dbReference type="InterPro" id="IPR013325">
    <property type="entry name" value="RNA_pol_sigma_r2"/>
</dbReference>
<evidence type="ECO:0000256" key="2">
    <source>
        <dbReference type="ARBA" id="ARBA00023015"/>
    </source>
</evidence>
<evidence type="ECO:0000259" key="5">
    <source>
        <dbReference type="Pfam" id="PF04542"/>
    </source>
</evidence>
<keyword evidence="2" id="KW-0805">Transcription regulation</keyword>
<keyword evidence="3" id="KW-0731">Sigma factor</keyword>
<dbReference type="AlphaFoldDB" id="A0A317L1F4"/>
<dbReference type="PANTHER" id="PTHR43133:SF60">
    <property type="entry name" value="RNA POLYMERASE SIGMA FACTOR SIGV"/>
    <property type="match status" value="1"/>
</dbReference>
<gene>
    <name evidence="7" type="ORF">DLJ74_01735</name>
</gene>
<feature type="domain" description="RNA polymerase sigma-70 region 2" evidence="5">
    <location>
        <begin position="24"/>
        <end position="87"/>
    </location>
</feature>
<evidence type="ECO:0000259" key="6">
    <source>
        <dbReference type="Pfam" id="PF08281"/>
    </source>
</evidence>
<sequence length="175" mass="20701">MTVKLVKKAQNGNKEALLQLILAKQDDYYRLAWSYMKNEHDALDVMEDMIVILYEKIHTLQKRESFYSWSKTILVRCCYDTFRKRKRMEFLDDKELDKFATSHHAFELTDTQIDLDHLLAKLTPQQAEVIRLKYLHDLDLKTIGSITNTSIGTVKSRIYYGLKKLHHLYRGEQDG</sequence>
<reference evidence="7 8" key="1">
    <citation type="submission" date="2018-05" db="EMBL/GenBank/DDBJ databases">
        <title>Genomic analysis of Gracilibacillus dipsosauri DD1 reveals novel features of a salt-tolerant amylase.</title>
        <authorList>
            <person name="Deutch C.E."/>
            <person name="Yang S."/>
        </authorList>
    </citation>
    <scope>NUCLEOTIDE SEQUENCE [LARGE SCALE GENOMIC DNA]</scope>
    <source>
        <strain evidence="7 8">DD1</strain>
    </source>
</reference>
<dbReference type="Pfam" id="PF04542">
    <property type="entry name" value="Sigma70_r2"/>
    <property type="match status" value="1"/>
</dbReference>
<comment type="similarity">
    <text evidence="1">Belongs to the sigma-70 factor family. ECF subfamily.</text>
</comment>
<dbReference type="GO" id="GO:0003677">
    <property type="term" value="F:DNA binding"/>
    <property type="evidence" value="ECO:0007669"/>
    <property type="project" value="InterPro"/>
</dbReference>
<dbReference type="InterPro" id="IPR036388">
    <property type="entry name" value="WH-like_DNA-bd_sf"/>
</dbReference>
<dbReference type="EMBL" id="QGTD01000004">
    <property type="protein sequence ID" value="PWU69671.1"/>
    <property type="molecule type" value="Genomic_DNA"/>
</dbReference>
<dbReference type="SUPFAM" id="SSF88946">
    <property type="entry name" value="Sigma2 domain of RNA polymerase sigma factors"/>
    <property type="match status" value="1"/>
</dbReference>
<comment type="caution">
    <text evidence="7">The sequence shown here is derived from an EMBL/GenBank/DDBJ whole genome shotgun (WGS) entry which is preliminary data.</text>
</comment>
<name>A0A317L1F4_9BACI</name>
<evidence type="ECO:0000313" key="8">
    <source>
        <dbReference type="Proteomes" id="UP000245624"/>
    </source>
</evidence>
<dbReference type="InterPro" id="IPR014284">
    <property type="entry name" value="RNA_pol_sigma-70_dom"/>
</dbReference>
<dbReference type="NCBIfam" id="TIGR02937">
    <property type="entry name" value="sigma70-ECF"/>
    <property type="match status" value="1"/>
</dbReference>
<evidence type="ECO:0000313" key="7">
    <source>
        <dbReference type="EMBL" id="PWU69671.1"/>
    </source>
</evidence>
<keyword evidence="8" id="KW-1185">Reference proteome</keyword>
<proteinExistence type="inferred from homology"/>
<evidence type="ECO:0000256" key="3">
    <source>
        <dbReference type="ARBA" id="ARBA00023082"/>
    </source>
</evidence>
<protein>
    <submittedName>
        <fullName evidence="7">RNA polymerase subunit sigma-24</fullName>
    </submittedName>
</protein>
<dbReference type="InterPro" id="IPR013324">
    <property type="entry name" value="RNA_pol_sigma_r3/r4-like"/>
</dbReference>
<keyword evidence="4" id="KW-0804">Transcription</keyword>
<dbReference type="InterPro" id="IPR039425">
    <property type="entry name" value="RNA_pol_sigma-70-like"/>
</dbReference>
<dbReference type="Gene3D" id="1.10.10.10">
    <property type="entry name" value="Winged helix-like DNA-binding domain superfamily/Winged helix DNA-binding domain"/>
    <property type="match status" value="1"/>
</dbReference>
<dbReference type="CDD" id="cd06171">
    <property type="entry name" value="Sigma70_r4"/>
    <property type="match status" value="1"/>
</dbReference>
<dbReference type="GO" id="GO:0016987">
    <property type="term" value="F:sigma factor activity"/>
    <property type="evidence" value="ECO:0007669"/>
    <property type="project" value="UniProtKB-KW"/>
</dbReference>
<organism evidence="7 8">
    <name type="scientific">Gracilibacillus dipsosauri</name>
    <dbReference type="NCBI Taxonomy" id="178340"/>
    <lineage>
        <taxon>Bacteria</taxon>
        <taxon>Bacillati</taxon>
        <taxon>Bacillota</taxon>
        <taxon>Bacilli</taxon>
        <taxon>Bacillales</taxon>
        <taxon>Bacillaceae</taxon>
        <taxon>Gracilibacillus</taxon>
    </lineage>
</organism>
<feature type="domain" description="RNA polymerase sigma factor 70 region 4 type 2" evidence="6">
    <location>
        <begin position="114"/>
        <end position="165"/>
    </location>
</feature>
<dbReference type="RefSeq" id="WP_054860182.1">
    <property type="nucleotide sequence ID" value="NZ_JAJUIE010000003.1"/>
</dbReference>